<name>A0A1H7DEA7_9RHOB</name>
<reference evidence="1 2" key="1">
    <citation type="submission" date="2016-10" db="EMBL/GenBank/DDBJ databases">
        <authorList>
            <person name="de Groot N.N."/>
        </authorList>
    </citation>
    <scope>NUCLEOTIDE SEQUENCE [LARGE SCALE GENOMIC DNA]</scope>
    <source>
        <strain evidence="1 2">DSM 29340</strain>
    </source>
</reference>
<dbReference type="RefSeq" id="WP_092369869.1">
    <property type="nucleotide sequence ID" value="NZ_BMGV01000011.1"/>
</dbReference>
<dbReference type="OrthoDB" id="4964299at2"/>
<evidence type="ECO:0000313" key="2">
    <source>
        <dbReference type="Proteomes" id="UP000199379"/>
    </source>
</evidence>
<dbReference type="Proteomes" id="UP000199379">
    <property type="component" value="Unassembled WGS sequence"/>
</dbReference>
<keyword evidence="2" id="KW-1185">Reference proteome</keyword>
<sequence>MIPTPRILCIGTHHKCGTVWMRRVWRLIGQALDIPMRPLHRPRKWTDLPEEGRVICVNWSSRFAPGLMEREDARFLHIIRDPRDVLLSGARYHETAPGRQENFLHVPNPDWNGRTYQQQIRHLPTREEKLAFEMAQHHASVLAEMTAWPYGHPRAIDLRYEDLIEDTDCAIFGRVLDHFGFQGAEHDTALEIYHQNSLFGGLKDRSDVGRLKTHVSSGKTRRWLTELPPRTAALYLERHGDDLIKLGYESDRTWLDKLRPDAMSGSETQAEG</sequence>
<dbReference type="STRING" id="1227549.SAMN05444007_11135"/>
<accession>A0A1H7DEA7</accession>
<dbReference type="EMBL" id="FNYD01000011">
    <property type="protein sequence ID" value="SEK00141.1"/>
    <property type="molecule type" value="Genomic_DNA"/>
</dbReference>
<evidence type="ECO:0008006" key="3">
    <source>
        <dbReference type="Google" id="ProtNLM"/>
    </source>
</evidence>
<protein>
    <recommendedName>
        <fullName evidence="3">Sulfotransferase domain-containing protein</fullName>
    </recommendedName>
</protein>
<dbReference type="Gene3D" id="3.40.50.300">
    <property type="entry name" value="P-loop containing nucleotide triphosphate hydrolases"/>
    <property type="match status" value="1"/>
</dbReference>
<gene>
    <name evidence="1" type="ORF">SAMN05444007_11135</name>
</gene>
<dbReference type="InterPro" id="IPR027417">
    <property type="entry name" value="P-loop_NTPase"/>
</dbReference>
<dbReference type="SUPFAM" id="SSF52540">
    <property type="entry name" value="P-loop containing nucleoside triphosphate hydrolases"/>
    <property type="match status" value="1"/>
</dbReference>
<organism evidence="1 2">
    <name type="scientific">Cribrihabitans marinus</name>
    <dbReference type="NCBI Taxonomy" id="1227549"/>
    <lineage>
        <taxon>Bacteria</taxon>
        <taxon>Pseudomonadati</taxon>
        <taxon>Pseudomonadota</taxon>
        <taxon>Alphaproteobacteria</taxon>
        <taxon>Rhodobacterales</taxon>
        <taxon>Paracoccaceae</taxon>
        <taxon>Cribrihabitans</taxon>
    </lineage>
</organism>
<dbReference type="AlphaFoldDB" id="A0A1H7DEA7"/>
<evidence type="ECO:0000313" key="1">
    <source>
        <dbReference type="EMBL" id="SEK00141.1"/>
    </source>
</evidence>
<proteinExistence type="predicted"/>